<feature type="region of interest" description="Disordered" evidence="2">
    <location>
        <begin position="1"/>
        <end position="105"/>
    </location>
</feature>
<dbReference type="GO" id="GO:0000470">
    <property type="term" value="P:maturation of LSU-rRNA"/>
    <property type="evidence" value="ECO:0007669"/>
    <property type="project" value="TreeGrafter"/>
</dbReference>
<comment type="caution">
    <text evidence="3">The sequence shown here is derived from an EMBL/GenBank/DDBJ whole genome shotgun (WGS) entry which is preliminary data.</text>
</comment>
<feature type="compositionally biased region" description="Basic and acidic residues" evidence="2">
    <location>
        <begin position="30"/>
        <end position="46"/>
    </location>
</feature>
<protein>
    <submittedName>
        <fullName evidence="3">Rrp15p-domain-containing protein</fullName>
    </submittedName>
</protein>
<evidence type="ECO:0000256" key="2">
    <source>
        <dbReference type="SAM" id="MobiDB-lite"/>
    </source>
</evidence>
<keyword evidence="4" id="KW-1185">Reference proteome</keyword>
<feature type="compositionally biased region" description="Basic residues" evidence="2">
    <location>
        <begin position="20"/>
        <end position="29"/>
    </location>
</feature>
<evidence type="ECO:0000313" key="3">
    <source>
        <dbReference type="EMBL" id="RUP49975.1"/>
    </source>
</evidence>
<dbReference type="OrthoDB" id="20949at2759"/>
<dbReference type="GO" id="GO:0000460">
    <property type="term" value="P:maturation of 5.8S rRNA"/>
    <property type="evidence" value="ECO:0007669"/>
    <property type="project" value="TreeGrafter"/>
</dbReference>
<dbReference type="PANTHER" id="PTHR13245">
    <property type="entry name" value="RRP15-LIKE PROTEIN"/>
    <property type="match status" value="1"/>
</dbReference>
<dbReference type="AlphaFoldDB" id="A0A433DGR8"/>
<feature type="compositionally biased region" description="Acidic residues" evidence="2">
    <location>
        <begin position="73"/>
        <end position="102"/>
    </location>
</feature>
<comment type="similarity">
    <text evidence="1">Belongs to the RRP15 family.</text>
</comment>
<accession>A0A433DGR8</accession>
<dbReference type="EMBL" id="RBNI01001797">
    <property type="protein sequence ID" value="RUP49975.1"/>
    <property type="molecule type" value="Genomic_DNA"/>
</dbReference>
<evidence type="ECO:0000256" key="1">
    <source>
        <dbReference type="ARBA" id="ARBA00007462"/>
    </source>
</evidence>
<name>A0A433DGR8_9FUNG</name>
<evidence type="ECO:0000313" key="4">
    <source>
        <dbReference type="Proteomes" id="UP000268093"/>
    </source>
</evidence>
<proteinExistence type="inferred from homology"/>
<feature type="compositionally biased region" description="Polar residues" evidence="2">
    <location>
        <begin position="1"/>
        <end position="12"/>
    </location>
</feature>
<dbReference type="PANTHER" id="PTHR13245:SF14">
    <property type="entry name" value="RRP15-LIKE PROTEIN"/>
    <property type="match status" value="1"/>
</dbReference>
<dbReference type="Pfam" id="PF07890">
    <property type="entry name" value="Rrp15p"/>
    <property type="match status" value="1"/>
</dbReference>
<sequence>MFLRTASFQPTPSAMPPAQRKQKAPRKRKLSTEPSKKILPSKKADQPGDDEEFAEDSEEESEDENIVTGTLDDLVDDDEDMADADDDFSGDENESVEEENMEGVERPVKTKIKREDPESFANAMSKILGSHLKAHDKVVRIPGSFPFLFSIPLQPILVRSKGAERKIEEEKLEYKARKTLTAEKRRLAAKDCIVPDGSTIEYEKKLRKVATRGVVKLFNAIRMQQKMTEEAVTLASSKSKISVTTEKAKAVSTMSKSSFLNLLKTSGGTKTATAAIS</sequence>
<dbReference type="InterPro" id="IPR012459">
    <property type="entry name" value="Rrp15"/>
</dbReference>
<reference evidence="3 4" key="1">
    <citation type="journal article" date="2018" name="New Phytol.">
        <title>Phylogenomics of Endogonaceae and evolution of mycorrhizas within Mucoromycota.</title>
        <authorList>
            <person name="Chang Y."/>
            <person name="Desiro A."/>
            <person name="Na H."/>
            <person name="Sandor L."/>
            <person name="Lipzen A."/>
            <person name="Clum A."/>
            <person name="Barry K."/>
            <person name="Grigoriev I.V."/>
            <person name="Martin F.M."/>
            <person name="Stajich J.E."/>
            <person name="Smith M.E."/>
            <person name="Bonito G."/>
            <person name="Spatafora J.W."/>
        </authorList>
    </citation>
    <scope>NUCLEOTIDE SEQUENCE [LARGE SCALE GENOMIC DNA]</scope>
    <source>
        <strain evidence="3 4">GMNB39</strain>
    </source>
</reference>
<gene>
    <name evidence="3" type="ORF">BC936DRAFT_140816</name>
</gene>
<dbReference type="Proteomes" id="UP000268093">
    <property type="component" value="Unassembled WGS sequence"/>
</dbReference>
<organism evidence="3 4">
    <name type="scientific">Jimgerdemannia flammicorona</name>
    <dbReference type="NCBI Taxonomy" id="994334"/>
    <lineage>
        <taxon>Eukaryota</taxon>
        <taxon>Fungi</taxon>
        <taxon>Fungi incertae sedis</taxon>
        <taxon>Mucoromycota</taxon>
        <taxon>Mucoromycotina</taxon>
        <taxon>Endogonomycetes</taxon>
        <taxon>Endogonales</taxon>
        <taxon>Endogonaceae</taxon>
        <taxon>Jimgerdemannia</taxon>
    </lineage>
</organism>
<dbReference type="GO" id="GO:0030687">
    <property type="term" value="C:preribosome, large subunit precursor"/>
    <property type="evidence" value="ECO:0007669"/>
    <property type="project" value="TreeGrafter"/>
</dbReference>
<feature type="compositionally biased region" description="Acidic residues" evidence="2">
    <location>
        <begin position="47"/>
        <end position="65"/>
    </location>
</feature>